<feature type="transmembrane region" description="Helical" evidence="12">
    <location>
        <begin position="187"/>
        <end position="207"/>
    </location>
</feature>
<comment type="cofactor">
    <cofactor evidence="1">
        <name>heme b</name>
        <dbReference type="ChEBI" id="CHEBI:60344"/>
    </cofactor>
</comment>
<dbReference type="GO" id="GO:0140575">
    <property type="term" value="F:transmembrane monodehydroascorbate reductase activity"/>
    <property type="evidence" value="ECO:0007669"/>
    <property type="project" value="InterPro"/>
</dbReference>
<evidence type="ECO:0000256" key="10">
    <source>
        <dbReference type="ARBA" id="ARBA00023136"/>
    </source>
</evidence>
<dbReference type="Proteomes" id="UP001168098">
    <property type="component" value="Unassembled WGS sequence"/>
</dbReference>
<gene>
    <name evidence="15" type="ORF">PVL29_015041</name>
</gene>
<keyword evidence="13" id="KW-0732">Signal</keyword>
<feature type="signal peptide" evidence="13">
    <location>
        <begin position="1"/>
        <end position="23"/>
    </location>
</feature>
<keyword evidence="8 12" id="KW-1133">Transmembrane helix</keyword>
<dbReference type="EMBL" id="JARBHA010000012">
    <property type="protein sequence ID" value="KAJ9685963.1"/>
    <property type="molecule type" value="Genomic_DNA"/>
</dbReference>
<evidence type="ECO:0000256" key="2">
    <source>
        <dbReference type="ARBA" id="ARBA00004141"/>
    </source>
</evidence>
<evidence type="ECO:0000256" key="11">
    <source>
        <dbReference type="SAM" id="MobiDB-lite"/>
    </source>
</evidence>
<keyword evidence="5 12" id="KW-0812">Transmembrane</keyword>
<keyword evidence="6" id="KW-0479">Metal-binding</keyword>
<dbReference type="InterPro" id="IPR045150">
    <property type="entry name" value="CYB561D1/2"/>
</dbReference>
<evidence type="ECO:0000256" key="12">
    <source>
        <dbReference type="SAM" id="Phobius"/>
    </source>
</evidence>
<keyword evidence="7" id="KW-0249">Electron transport</keyword>
<dbReference type="Gene3D" id="1.20.120.1770">
    <property type="match status" value="1"/>
</dbReference>
<evidence type="ECO:0000256" key="1">
    <source>
        <dbReference type="ARBA" id="ARBA00001970"/>
    </source>
</evidence>
<dbReference type="GO" id="GO:0016020">
    <property type="term" value="C:membrane"/>
    <property type="evidence" value="ECO:0007669"/>
    <property type="project" value="UniProtKB-SubCell"/>
</dbReference>
<protein>
    <recommendedName>
        <fullName evidence="14">Cytochrome b561 domain-containing protein</fullName>
    </recommendedName>
</protein>
<dbReference type="SMART" id="SM00665">
    <property type="entry name" value="B561"/>
    <property type="match status" value="1"/>
</dbReference>
<reference evidence="15 16" key="1">
    <citation type="journal article" date="2023" name="BMC Biotechnol.">
        <title>Vitis rotundifolia cv Carlos genome sequencing.</title>
        <authorList>
            <person name="Huff M."/>
            <person name="Hulse-Kemp A."/>
            <person name="Scheffler B."/>
            <person name="Youngblood R."/>
            <person name="Simpson S."/>
            <person name="Babiker E."/>
            <person name="Staton M."/>
        </authorList>
    </citation>
    <scope>NUCLEOTIDE SEQUENCE [LARGE SCALE GENOMIC DNA]</scope>
    <source>
        <tissue evidence="15">Leaf</tissue>
    </source>
</reference>
<feature type="region of interest" description="Disordered" evidence="11">
    <location>
        <begin position="225"/>
        <end position="247"/>
    </location>
</feature>
<dbReference type="GO" id="GO:0020037">
    <property type="term" value="F:heme binding"/>
    <property type="evidence" value="ECO:0007669"/>
    <property type="project" value="TreeGrafter"/>
</dbReference>
<keyword evidence="3" id="KW-0813">Transport</keyword>
<dbReference type="GO" id="GO:0046872">
    <property type="term" value="F:metal ion binding"/>
    <property type="evidence" value="ECO:0007669"/>
    <property type="project" value="UniProtKB-KW"/>
</dbReference>
<evidence type="ECO:0000256" key="3">
    <source>
        <dbReference type="ARBA" id="ARBA00022448"/>
    </source>
</evidence>
<accession>A0AA38ZCG9</accession>
<evidence type="ECO:0000256" key="6">
    <source>
        <dbReference type="ARBA" id="ARBA00022723"/>
    </source>
</evidence>
<feature type="transmembrane region" description="Helical" evidence="12">
    <location>
        <begin position="122"/>
        <end position="141"/>
    </location>
</feature>
<keyword evidence="10 12" id="KW-0472">Membrane</keyword>
<evidence type="ECO:0000313" key="15">
    <source>
        <dbReference type="EMBL" id="KAJ9685963.1"/>
    </source>
</evidence>
<organism evidence="15 16">
    <name type="scientific">Vitis rotundifolia</name>
    <name type="common">Muscadine grape</name>
    <dbReference type="NCBI Taxonomy" id="103349"/>
    <lineage>
        <taxon>Eukaryota</taxon>
        <taxon>Viridiplantae</taxon>
        <taxon>Streptophyta</taxon>
        <taxon>Embryophyta</taxon>
        <taxon>Tracheophyta</taxon>
        <taxon>Spermatophyta</taxon>
        <taxon>Magnoliopsida</taxon>
        <taxon>eudicotyledons</taxon>
        <taxon>Gunneridae</taxon>
        <taxon>Pentapetalae</taxon>
        <taxon>rosids</taxon>
        <taxon>Vitales</taxon>
        <taxon>Vitaceae</taxon>
        <taxon>Viteae</taxon>
        <taxon>Vitis</taxon>
    </lineage>
</organism>
<comment type="subcellular location">
    <subcellularLocation>
        <location evidence="2">Membrane</location>
        <topology evidence="2">Multi-pass membrane protein</topology>
    </subcellularLocation>
</comment>
<dbReference type="PANTHER" id="PTHR15422">
    <property type="entry name" value="OS05G0565100 PROTEIN"/>
    <property type="match status" value="1"/>
</dbReference>
<evidence type="ECO:0000256" key="4">
    <source>
        <dbReference type="ARBA" id="ARBA00022617"/>
    </source>
</evidence>
<feature type="chain" id="PRO_5041388355" description="Cytochrome b561 domain-containing protein" evidence="13">
    <location>
        <begin position="24"/>
        <end position="247"/>
    </location>
</feature>
<keyword evidence="9" id="KW-0408">Iron</keyword>
<dbReference type="PANTHER" id="PTHR15422:SF24">
    <property type="entry name" value="DOMON RELATED DOMAIN-CONTAINING PROTEIN"/>
    <property type="match status" value="1"/>
</dbReference>
<proteinExistence type="predicted"/>
<evidence type="ECO:0000256" key="7">
    <source>
        <dbReference type="ARBA" id="ARBA00022982"/>
    </source>
</evidence>
<dbReference type="InterPro" id="IPR006593">
    <property type="entry name" value="Cyt_b561/ferric_Rdtase_TM"/>
</dbReference>
<feature type="transmembrane region" description="Helical" evidence="12">
    <location>
        <begin position="153"/>
        <end position="175"/>
    </location>
</feature>
<dbReference type="CDD" id="cd08760">
    <property type="entry name" value="Cyt_b561_FRRS1_like"/>
    <property type="match status" value="1"/>
</dbReference>
<evidence type="ECO:0000256" key="9">
    <source>
        <dbReference type="ARBA" id="ARBA00023004"/>
    </source>
</evidence>
<evidence type="ECO:0000256" key="8">
    <source>
        <dbReference type="ARBA" id="ARBA00022989"/>
    </source>
</evidence>
<evidence type="ECO:0000259" key="14">
    <source>
        <dbReference type="PROSITE" id="PS50939"/>
    </source>
</evidence>
<name>A0AA38ZCG9_VITRO</name>
<feature type="transmembrane region" description="Helical" evidence="12">
    <location>
        <begin position="55"/>
        <end position="74"/>
    </location>
</feature>
<keyword evidence="16" id="KW-1185">Reference proteome</keyword>
<feature type="transmembrane region" description="Helical" evidence="12">
    <location>
        <begin position="86"/>
        <end position="110"/>
    </location>
</feature>
<feature type="compositionally biased region" description="Basic and acidic residues" evidence="11">
    <location>
        <begin position="235"/>
        <end position="247"/>
    </location>
</feature>
<dbReference type="Pfam" id="PF03188">
    <property type="entry name" value="Cytochrom_B561"/>
    <property type="match status" value="1"/>
</dbReference>
<evidence type="ECO:0000313" key="16">
    <source>
        <dbReference type="Proteomes" id="UP001168098"/>
    </source>
</evidence>
<keyword evidence="4" id="KW-0349">Heme</keyword>
<feature type="domain" description="Cytochrome b561" evidence="14">
    <location>
        <begin position="9"/>
        <end position="215"/>
    </location>
</feature>
<dbReference type="AlphaFoldDB" id="A0AA38ZCG9"/>
<comment type="caution">
    <text evidence="15">The sequence shown here is derived from an EMBL/GenBank/DDBJ whole genome shotgun (WGS) entry which is preliminary data.</text>
</comment>
<dbReference type="PROSITE" id="PS50939">
    <property type="entry name" value="CYTOCHROME_B561"/>
    <property type="match status" value="1"/>
</dbReference>
<evidence type="ECO:0000256" key="5">
    <source>
        <dbReference type="ARBA" id="ARBA00022692"/>
    </source>
</evidence>
<evidence type="ECO:0000256" key="13">
    <source>
        <dbReference type="SAM" id="SignalP"/>
    </source>
</evidence>
<sequence length="247" mass="28095">MEILQKLVPFTFLLVLLPSLVSSQEQANQVGNCTGNDNNPKLSPQLTFEATVHGFLLWASMGFLMPVGILIIRMSKTEECRRRLKILVYVHAALQIVSVLLVTAGAIMSIKNFENAFNNHHQRLGLALYGIIWLPALIGFFRPQRGTNGRSVWFFTHWILGTALSLLGIINIYTGLEAYHRKTRKSVRVWTIVFTIQISFVAFFYLFQEKWEYIQKQGVILGNEPTGPTNQQISPKEKKKELAMEPC</sequence>